<evidence type="ECO:0000256" key="1">
    <source>
        <dbReference type="SAM" id="MobiDB-lite"/>
    </source>
</evidence>
<evidence type="ECO:0000313" key="3">
    <source>
        <dbReference type="Proteomes" id="UP000315167"/>
    </source>
</evidence>
<feature type="compositionally biased region" description="Low complexity" evidence="1">
    <location>
        <begin position="151"/>
        <end position="177"/>
    </location>
</feature>
<feature type="region of interest" description="Disordered" evidence="1">
    <location>
        <begin position="133"/>
        <end position="183"/>
    </location>
</feature>
<proteinExistence type="predicted"/>
<dbReference type="RefSeq" id="WP_144900628.1">
    <property type="nucleotide sequence ID" value="NZ_VLKN01000011.1"/>
</dbReference>
<accession>A0A562KVG5</accession>
<sequence length="183" mass="19970">MQRPPRRQPRSAATFQPKPLPGATMLADAPRPAASGSHDRQQLIDDFESALREESALNAEDRDSIIRQFRDALDNAPTQLGPPDVEELQRSFAQAVRTMAEEQMIDPAEQDTLLRQLQETVGVLEGDAVRRATEHARRVAQDGPEKAAEWLAAQQAPAASPTPSSSLPAAPLGLGAAARRRRR</sequence>
<reference evidence="2 3" key="1">
    <citation type="journal article" date="2015" name="Stand. Genomic Sci.">
        <title>Genomic Encyclopedia of Bacterial and Archaeal Type Strains, Phase III: the genomes of soil and plant-associated and newly described type strains.</title>
        <authorList>
            <person name="Whitman W.B."/>
            <person name="Woyke T."/>
            <person name="Klenk H.P."/>
            <person name="Zhou Y."/>
            <person name="Lilburn T.G."/>
            <person name="Beck B.J."/>
            <person name="De Vos P."/>
            <person name="Vandamme P."/>
            <person name="Eisen J.A."/>
            <person name="Garrity G."/>
            <person name="Hugenholtz P."/>
            <person name="Kyrpides N.C."/>
        </authorList>
    </citation>
    <scope>NUCLEOTIDE SEQUENCE [LARGE SCALE GENOMIC DNA]</scope>
    <source>
        <strain evidence="2 3">CGMCC 1.10821</strain>
    </source>
</reference>
<name>A0A562KVG5_9GAMM</name>
<dbReference type="AlphaFoldDB" id="A0A562KVG5"/>
<organism evidence="2 3">
    <name type="scientific">Luteimonas cucumeris</name>
    <dbReference type="NCBI Taxonomy" id="985012"/>
    <lineage>
        <taxon>Bacteria</taxon>
        <taxon>Pseudomonadati</taxon>
        <taxon>Pseudomonadota</taxon>
        <taxon>Gammaproteobacteria</taxon>
        <taxon>Lysobacterales</taxon>
        <taxon>Lysobacteraceae</taxon>
        <taxon>Luteimonas</taxon>
    </lineage>
</organism>
<keyword evidence="3" id="KW-1185">Reference proteome</keyword>
<feature type="region of interest" description="Disordered" evidence="1">
    <location>
        <begin position="1"/>
        <end position="41"/>
    </location>
</feature>
<feature type="compositionally biased region" description="Basic and acidic residues" evidence="1">
    <location>
        <begin position="133"/>
        <end position="148"/>
    </location>
</feature>
<evidence type="ECO:0000313" key="2">
    <source>
        <dbReference type="EMBL" id="TWH99410.1"/>
    </source>
</evidence>
<dbReference type="OrthoDB" id="6028256at2"/>
<protein>
    <submittedName>
        <fullName evidence="2">MYXO-CTERM domain-containing protein</fullName>
    </submittedName>
</protein>
<dbReference type="EMBL" id="VLKN01000011">
    <property type="protein sequence ID" value="TWH99410.1"/>
    <property type="molecule type" value="Genomic_DNA"/>
</dbReference>
<gene>
    <name evidence="2" type="ORF">IP90_03149</name>
</gene>
<comment type="caution">
    <text evidence="2">The sequence shown here is derived from an EMBL/GenBank/DDBJ whole genome shotgun (WGS) entry which is preliminary data.</text>
</comment>
<dbReference type="Proteomes" id="UP000315167">
    <property type="component" value="Unassembled WGS sequence"/>
</dbReference>